<accession>A0ABS6BK89</accession>
<dbReference type="Pfam" id="PF01497">
    <property type="entry name" value="Peripla_BP_2"/>
    <property type="match status" value="1"/>
</dbReference>
<dbReference type="RefSeq" id="WP_216325325.1">
    <property type="nucleotide sequence ID" value="NZ_JAHKRT010000006.1"/>
</dbReference>
<comment type="caution">
    <text evidence="4">The sequence shown here is derived from an EMBL/GenBank/DDBJ whole genome shotgun (WGS) entry which is preliminary data.</text>
</comment>
<feature type="domain" description="Fe/B12 periplasmic-binding" evidence="3">
    <location>
        <begin position="23"/>
        <end position="275"/>
    </location>
</feature>
<proteinExistence type="predicted"/>
<organism evidence="4 5">
    <name type="scientific">Sphingomonas quercus</name>
    <dbReference type="NCBI Taxonomy" id="2842451"/>
    <lineage>
        <taxon>Bacteria</taxon>
        <taxon>Pseudomonadati</taxon>
        <taxon>Pseudomonadota</taxon>
        <taxon>Alphaproteobacteria</taxon>
        <taxon>Sphingomonadales</taxon>
        <taxon>Sphingomonadaceae</taxon>
        <taxon>Sphingomonas</taxon>
    </lineage>
</organism>
<evidence type="ECO:0000256" key="2">
    <source>
        <dbReference type="SAM" id="SignalP"/>
    </source>
</evidence>
<dbReference type="EMBL" id="JAHKRT010000006">
    <property type="protein sequence ID" value="MBU3078695.1"/>
    <property type="molecule type" value="Genomic_DNA"/>
</dbReference>
<protein>
    <submittedName>
        <fullName evidence="4">ABC transporter substrate-binding protein</fullName>
    </submittedName>
</protein>
<feature type="chain" id="PRO_5047448436" evidence="2">
    <location>
        <begin position="21"/>
        <end position="287"/>
    </location>
</feature>
<reference evidence="4 5" key="1">
    <citation type="submission" date="2021-06" db="EMBL/GenBank/DDBJ databases">
        <title>Sphingomonas sp. XMGL2, whole genome shotgun sequencing project.</title>
        <authorList>
            <person name="Zhao G."/>
            <person name="Shen L."/>
        </authorList>
    </citation>
    <scope>NUCLEOTIDE SEQUENCE [LARGE SCALE GENOMIC DNA]</scope>
    <source>
        <strain evidence="4 5">XMGL2</strain>
    </source>
</reference>
<dbReference type="PROSITE" id="PS50983">
    <property type="entry name" value="FE_B12_PBP"/>
    <property type="match status" value="1"/>
</dbReference>
<evidence type="ECO:0000259" key="3">
    <source>
        <dbReference type="PROSITE" id="PS50983"/>
    </source>
</evidence>
<gene>
    <name evidence="4" type="ORF">KOF26_12535</name>
</gene>
<keyword evidence="2" id="KW-0732">Signal</keyword>
<evidence type="ECO:0000313" key="5">
    <source>
        <dbReference type="Proteomes" id="UP000776276"/>
    </source>
</evidence>
<keyword evidence="5" id="KW-1185">Reference proteome</keyword>
<dbReference type="PANTHER" id="PTHR30535">
    <property type="entry name" value="VITAMIN B12-BINDING PROTEIN"/>
    <property type="match status" value="1"/>
</dbReference>
<sequence>MRPRLLILILALAATSGAAAPRRIVSLNLCADQYLLALADPGQIAALTQYARDPAMSAEPGRAARLPFSRGSAEEVMALDPDLILSTPYRRMDALAAAGRHYPTITLDPADSYAAIRDQVRQVAGAIGHPERGEALVRRMDAALARLPRNAGGGRVAAYYQRRGYLTGRGTLIDDLMARAGLVNLAARLGRPALSRLSLEQLVAARPDFLIVETDSAHVADQGTEMLQHPALRHIPRLSLPQAWTVCGGPAYVLAAASLIGQLEPRIPRPPAPSRHRGTGASPGPSR</sequence>
<evidence type="ECO:0000256" key="1">
    <source>
        <dbReference type="SAM" id="MobiDB-lite"/>
    </source>
</evidence>
<name>A0ABS6BK89_9SPHN</name>
<feature type="region of interest" description="Disordered" evidence="1">
    <location>
        <begin position="265"/>
        <end position="287"/>
    </location>
</feature>
<dbReference type="PANTHER" id="PTHR30535:SF34">
    <property type="entry name" value="MOLYBDATE-BINDING PROTEIN MOLA"/>
    <property type="match status" value="1"/>
</dbReference>
<feature type="signal peptide" evidence="2">
    <location>
        <begin position="1"/>
        <end position="20"/>
    </location>
</feature>
<dbReference type="InterPro" id="IPR050902">
    <property type="entry name" value="ABC_Transporter_SBP"/>
</dbReference>
<dbReference type="InterPro" id="IPR002491">
    <property type="entry name" value="ABC_transptr_periplasmic_BD"/>
</dbReference>
<evidence type="ECO:0000313" key="4">
    <source>
        <dbReference type="EMBL" id="MBU3078695.1"/>
    </source>
</evidence>
<dbReference type="Proteomes" id="UP000776276">
    <property type="component" value="Unassembled WGS sequence"/>
</dbReference>